<dbReference type="AlphaFoldDB" id="A0A0D0B6T9"/>
<dbReference type="OrthoDB" id="19928at2759"/>
<proteinExistence type="predicted"/>
<reference evidence="2" key="2">
    <citation type="submission" date="2015-01" db="EMBL/GenBank/DDBJ databases">
        <title>Evolutionary Origins and Diversification of the Mycorrhizal Mutualists.</title>
        <authorList>
            <consortium name="DOE Joint Genome Institute"/>
            <consortium name="Mycorrhizal Genomics Consortium"/>
            <person name="Kohler A."/>
            <person name="Kuo A."/>
            <person name="Nagy L.G."/>
            <person name="Floudas D."/>
            <person name="Copeland A."/>
            <person name="Barry K.W."/>
            <person name="Cichocki N."/>
            <person name="Veneault-Fourrey C."/>
            <person name="LaButti K."/>
            <person name="Lindquist E.A."/>
            <person name="Lipzen A."/>
            <person name="Lundell T."/>
            <person name="Morin E."/>
            <person name="Murat C."/>
            <person name="Riley R."/>
            <person name="Ohm R."/>
            <person name="Sun H."/>
            <person name="Tunlid A."/>
            <person name="Henrissat B."/>
            <person name="Grigoriev I.V."/>
            <person name="Hibbett D.S."/>
            <person name="Martin F."/>
        </authorList>
    </citation>
    <scope>NUCLEOTIDE SEQUENCE [LARGE SCALE GENOMIC DNA]</scope>
    <source>
        <strain evidence="2">UH-Slu-Lm8-n1</strain>
    </source>
</reference>
<organism evidence="1 2">
    <name type="scientific">Suillus luteus UH-Slu-Lm8-n1</name>
    <dbReference type="NCBI Taxonomy" id="930992"/>
    <lineage>
        <taxon>Eukaryota</taxon>
        <taxon>Fungi</taxon>
        <taxon>Dikarya</taxon>
        <taxon>Basidiomycota</taxon>
        <taxon>Agaricomycotina</taxon>
        <taxon>Agaricomycetes</taxon>
        <taxon>Agaricomycetidae</taxon>
        <taxon>Boletales</taxon>
        <taxon>Suillineae</taxon>
        <taxon>Suillaceae</taxon>
        <taxon>Suillus</taxon>
    </lineage>
</organism>
<dbReference type="STRING" id="930992.A0A0D0B6T9"/>
<gene>
    <name evidence="1" type="ORF">CY34DRAFT_14312</name>
</gene>
<dbReference type="InParanoid" id="A0A0D0B6T9"/>
<protein>
    <recommendedName>
        <fullName evidence="3">Anti-proliferative protein domain-containing protein</fullName>
    </recommendedName>
</protein>
<name>A0A0D0B6T9_9AGAM</name>
<dbReference type="Proteomes" id="UP000054485">
    <property type="component" value="Unassembled WGS sequence"/>
</dbReference>
<evidence type="ECO:0000313" key="1">
    <source>
        <dbReference type="EMBL" id="KIK39543.1"/>
    </source>
</evidence>
<sequence length="202" mass="21615">MSATSNLSITLAQAIAYLTQPLTITHSAATINRLQSALEANLTALFTPTWTPFDFHVDPGCISVQFGRAALGNDRTEDEELFALIADEVSAPTWMTPVIDHFSASARFELPLSTISSDSCSSYCSSDLCSCFSLTAASALSSKKRKKRSSQLTRRGNPRQACAFVDISKTEVISYDCGKTTVLTGGVMLGVAPRKGKSDTST</sequence>
<evidence type="ECO:0000313" key="2">
    <source>
        <dbReference type="Proteomes" id="UP000054485"/>
    </source>
</evidence>
<dbReference type="HOGENOM" id="CLU_047588_0_0_1"/>
<reference evidence="1 2" key="1">
    <citation type="submission" date="2014-04" db="EMBL/GenBank/DDBJ databases">
        <authorList>
            <consortium name="DOE Joint Genome Institute"/>
            <person name="Kuo A."/>
            <person name="Ruytinx J."/>
            <person name="Rineau F."/>
            <person name="Colpaert J."/>
            <person name="Kohler A."/>
            <person name="Nagy L.G."/>
            <person name="Floudas D."/>
            <person name="Copeland A."/>
            <person name="Barry K.W."/>
            <person name="Cichocki N."/>
            <person name="Veneault-Fourrey C."/>
            <person name="LaButti K."/>
            <person name="Lindquist E.A."/>
            <person name="Lipzen A."/>
            <person name="Lundell T."/>
            <person name="Morin E."/>
            <person name="Murat C."/>
            <person name="Sun H."/>
            <person name="Tunlid A."/>
            <person name="Henrissat B."/>
            <person name="Grigoriev I.V."/>
            <person name="Hibbett D.S."/>
            <person name="Martin F."/>
            <person name="Nordberg H.P."/>
            <person name="Cantor M.N."/>
            <person name="Hua S.X."/>
        </authorList>
    </citation>
    <scope>NUCLEOTIDE SEQUENCE [LARGE SCALE GENOMIC DNA]</scope>
    <source>
        <strain evidence="1 2">UH-Slu-Lm8-n1</strain>
    </source>
</reference>
<evidence type="ECO:0008006" key="3">
    <source>
        <dbReference type="Google" id="ProtNLM"/>
    </source>
</evidence>
<dbReference type="EMBL" id="KN835338">
    <property type="protein sequence ID" value="KIK39543.1"/>
    <property type="molecule type" value="Genomic_DNA"/>
</dbReference>
<accession>A0A0D0B6T9</accession>
<keyword evidence="2" id="KW-1185">Reference proteome</keyword>